<dbReference type="InterPro" id="IPR014162">
    <property type="entry name" value="CpoB_C"/>
</dbReference>
<feature type="chain" id="PRO_5016471261" description="Cell division coordinator CpoB" evidence="1">
    <location>
        <begin position="24"/>
        <end position="280"/>
    </location>
</feature>
<reference evidence="2 3" key="1">
    <citation type="submission" date="2018-05" db="EMBL/GenBank/DDBJ databases">
        <authorList>
            <person name="Lanie J.A."/>
            <person name="Ng W.-L."/>
            <person name="Kazmierczak K.M."/>
            <person name="Andrzejewski T.M."/>
            <person name="Davidsen T.M."/>
            <person name="Wayne K.J."/>
            <person name="Tettelin H."/>
            <person name="Glass J.I."/>
            <person name="Rusch D."/>
            <person name="Podicherti R."/>
            <person name="Tsui H.-C.T."/>
            <person name="Winkler M.E."/>
        </authorList>
    </citation>
    <scope>NUCLEOTIDE SEQUENCE [LARGE SCALE GENOMIC DNA]</scope>
    <source>
        <strain evidence="2 3">BUT-10</strain>
    </source>
</reference>
<dbReference type="InterPro" id="IPR034706">
    <property type="entry name" value="CpoB"/>
</dbReference>
<keyword evidence="1" id="KW-0132">Cell division</keyword>
<dbReference type="GO" id="GO:0030288">
    <property type="term" value="C:outer membrane-bounded periplasmic space"/>
    <property type="evidence" value="ECO:0007669"/>
    <property type="project" value="UniProtKB-UniRule"/>
</dbReference>
<keyword evidence="1" id="KW-0574">Periplasm</keyword>
<comment type="similarity">
    <text evidence="1">Belongs to the CpoB family.</text>
</comment>
<dbReference type="Gene3D" id="1.25.40.10">
    <property type="entry name" value="Tetratricopeptide repeat domain"/>
    <property type="match status" value="1"/>
</dbReference>
<evidence type="ECO:0000313" key="3">
    <source>
        <dbReference type="Proteomes" id="UP000249524"/>
    </source>
</evidence>
<dbReference type="NCBIfam" id="TIGR02795">
    <property type="entry name" value="tol_pal_ybgF"/>
    <property type="match status" value="1"/>
</dbReference>
<protein>
    <recommendedName>
        <fullName evidence="1">Cell division coordinator CpoB</fullName>
    </recommendedName>
</protein>
<dbReference type="InterPro" id="IPR019734">
    <property type="entry name" value="TPR_rpt"/>
</dbReference>
<dbReference type="EMBL" id="QFYS01000006">
    <property type="protein sequence ID" value="RAK64419.1"/>
    <property type="molecule type" value="Genomic_DNA"/>
</dbReference>
<feature type="signal peptide" evidence="1">
    <location>
        <begin position="1"/>
        <end position="23"/>
    </location>
</feature>
<feature type="coiled-coil region" evidence="1">
    <location>
        <begin position="78"/>
        <end position="133"/>
    </location>
</feature>
<dbReference type="AlphaFoldDB" id="A0A328BCE7"/>
<dbReference type="GO" id="GO:0043093">
    <property type="term" value="P:FtsZ-dependent cytokinesis"/>
    <property type="evidence" value="ECO:0007669"/>
    <property type="project" value="UniProtKB-UniRule"/>
</dbReference>
<dbReference type="OrthoDB" id="7185608at2"/>
<dbReference type="Pfam" id="PF13174">
    <property type="entry name" value="TPR_6"/>
    <property type="match status" value="1"/>
</dbReference>
<dbReference type="RefSeq" id="WP_111276806.1">
    <property type="nucleotide sequence ID" value="NZ_QFYS01000006.1"/>
</dbReference>
<keyword evidence="1" id="KW-0732">Signal</keyword>
<keyword evidence="3" id="KW-1185">Reference proteome</keyword>
<proteinExistence type="inferred from homology"/>
<dbReference type="SUPFAM" id="SSF48452">
    <property type="entry name" value="TPR-like"/>
    <property type="match status" value="1"/>
</dbReference>
<dbReference type="InterPro" id="IPR011990">
    <property type="entry name" value="TPR-like_helical_dom_sf"/>
</dbReference>
<keyword evidence="1" id="KW-0175">Coiled coil</keyword>
<organism evidence="2 3">
    <name type="scientific">Phenylobacterium kunshanense</name>
    <dbReference type="NCBI Taxonomy" id="1445034"/>
    <lineage>
        <taxon>Bacteria</taxon>
        <taxon>Pseudomonadati</taxon>
        <taxon>Pseudomonadota</taxon>
        <taxon>Alphaproteobacteria</taxon>
        <taxon>Caulobacterales</taxon>
        <taxon>Caulobacteraceae</taxon>
        <taxon>Phenylobacterium</taxon>
    </lineage>
</organism>
<sequence length="280" mass="29857" precursor="true">MRARLSLILAALTVLATAGPAVAQTPLPEAAVDPLDARDARRVERMEKIVRELRSIVFQLRDSGKPVVVQPADTDARMLEMGERLKDLEETLRRLNGSLETTTFDLDQAKRENAALKAQVQALSDKLAKIEGDLAAGATPAAAEAATAVPAGDPAKDFTEARQLMLAGDYDAAEAAFSAYVANHADAPRAPEASYWWGKTLSVRGAHADAAKAYIGAIRGWPQTSWAPDAVVELSRSLVALKKPADACQTLAEFTRRYPKAPANVASRAAATRTQAKCAA</sequence>
<evidence type="ECO:0000256" key="1">
    <source>
        <dbReference type="HAMAP-Rule" id="MF_02066"/>
    </source>
</evidence>
<dbReference type="Proteomes" id="UP000249524">
    <property type="component" value="Unassembled WGS sequence"/>
</dbReference>
<comment type="function">
    <text evidence="1">Mediates coordination of peptidoglycan synthesis and outer membrane constriction during cell division.</text>
</comment>
<name>A0A328BCE7_9CAUL</name>
<gene>
    <name evidence="2" type="primary">ygbF</name>
    <name evidence="1" type="synonym">cpoB</name>
    <name evidence="2" type="ORF">DJ019_14770</name>
</gene>
<comment type="caution">
    <text evidence="2">The sequence shown here is derived from an EMBL/GenBank/DDBJ whole genome shotgun (WGS) entry which is preliminary data.</text>
</comment>
<evidence type="ECO:0000313" key="2">
    <source>
        <dbReference type="EMBL" id="RAK64419.1"/>
    </source>
</evidence>
<keyword evidence="1" id="KW-0131">Cell cycle</keyword>
<accession>A0A328BCE7</accession>
<dbReference type="HAMAP" id="MF_02066">
    <property type="entry name" value="CpoB"/>
    <property type="match status" value="1"/>
</dbReference>
<comment type="subcellular location">
    <subcellularLocation>
        <location evidence="1">Periplasm</location>
    </subcellularLocation>
</comment>